<dbReference type="InterPro" id="IPR000515">
    <property type="entry name" value="MetI-like"/>
</dbReference>
<dbReference type="RefSeq" id="WP_148578583.1">
    <property type="nucleotide sequence ID" value="NZ_SDKK01000006.1"/>
</dbReference>
<evidence type="ECO:0000256" key="4">
    <source>
        <dbReference type="ARBA" id="ARBA00022475"/>
    </source>
</evidence>
<feature type="transmembrane region" description="Helical" evidence="9">
    <location>
        <begin position="81"/>
        <end position="101"/>
    </location>
</feature>
<comment type="subcellular location">
    <subcellularLocation>
        <location evidence="1">Cell inner membrane</location>
        <topology evidence="1">Multi-pass membrane protein</topology>
    </subcellularLocation>
    <subcellularLocation>
        <location evidence="9">Cell membrane</location>
        <topology evidence="9">Multi-pass membrane protein</topology>
    </subcellularLocation>
</comment>
<reference evidence="11 12" key="1">
    <citation type="submission" date="2019-01" db="EMBL/GenBank/DDBJ databases">
        <title>Zoogloea oleivorans genome sequencing and assembly.</title>
        <authorList>
            <person name="Tancsics A."/>
            <person name="Farkas M."/>
            <person name="Kriszt B."/>
            <person name="Maroti G."/>
            <person name="Horvath B."/>
        </authorList>
    </citation>
    <scope>NUCLEOTIDE SEQUENCE [LARGE SCALE GENOMIC DNA]</scope>
    <source>
        <strain evidence="11 12">Buc</strain>
    </source>
</reference>
<name>A0A6C2D303_9RHOO</name>
<dbReference type="InterPro" id="IPR043429">
    <property type="entry name" value="ArtM/GltK/GlnP/TcyL/YhdX-like"/>
</dbReference>
<dbReference type="Pfam" id="PF00528">
    <property type="entry name" value="BPD_transp_1"/>
    <property type="match status" value="1"/>
</dbReference>
<keyword evidence="12" id="KW-1185">Reference proteome</keyword>
<feature type="transmembrane region" description="Helical" evidence="9">
    <location>
        <begin position="113"/>
        <end position="133"/>
    </location>
</feature>
<organism evidence="11 12">
    <name type="scientific">Zoogloea oleivorans</name>
    <dbReference type="NCBI Taxonomy" id="1552750"/>
    <lineage>
        <taxon>Bacteria</taxon>
        <taxon>Pseudomonadati</taxon>
        <taxon>Pseudomonadota</taxon>
        <taxon>Betaproteobacteria</taxon>
        <taxon>Rhodocyclales</taxon>
        <taxon>Zoogloeaceae</taxon>
        <taxon>Zoogloea</taxon>
    </lineage>
</organism>
<dbReference type="Proteomes" id="UP000389128">
    <property type="component" value="Unassembled WGS sequence"/>
</dbReference>
<protein>
    <submittedName>
        <fullName evidence="11">ABC transporter permease subunit</fullName>
    </submittedName>
</protein>
<keyword evidence="6" id="KW-0029">Amino-acid transport</keyword>
<evidence type="ECO:0000313" key="12">
    <source>
        <dbReference type="Proteomes" id="UP000389128"/>
    </source>
</evidence>
<dbReference type="NCBIfam" id="TIGR01726">
    <property type="entry name" value="HEQRo_perm_3TM"/>
    <property type="match status" value="1"/>
</dbReference>
<keyword evidence="3 9" id="KW-0813">Transport</keyword>
<evidence type="ECO:0000256" key="3">
    <source>
        <dbReference type="ARBA" id="ARBA00022448"/>
    </source>
</evidence>
<sequence length="320" mass="33486">MAAGRTASRAAQALILAVVVGLLALLVTTTADHLQQRGIRSGFDFLLEPAGFSIGESLLPVEAEDSTLRAFAAGLLNTLRVALPGALLATLIGVLAGFGRLADNPLVRGLASAYVNAFRNIPLLLQLLAWYFLLTDLLPATDAALRVAPGVFLSKSGLALPWWVDGALEIPEPGGFGIDGGARLTPEYLAILLGLTFYSAAYIAETLRGAVEALPPGQRLSALALGMTPRQAFVLVLLPQAWRAALPPVTSQLLNLFKNASLAVAIGYPDLVSVAGTSLNQTGRAIECLAIVIAVYLLLSLLAAALSHRLEQRALRGQAA</sequence>
<keyword evidence="8 9" id="KW-0472">Membrane</keyword>
<keyword evidence="7 9" id="KW-1133">Transmembrane helix</keyword>
<dbReference type="OrthoDB" id="9808531at2"/>
<evidence type="ECO:0000256" key="6">
    <source>
        <dbReference type="ARBA" id="ARBA00022970"/>
    </source>
</evidence>
<keyword evidence="4" id="KW-1003">Cell membrane</keyword>
<dbReference type="InterPro" id="IPR010065">
    <property type="entry name" value="AA_ABC_transptr_permease_3TM"/>
</dbReference>
<dbReference type="PANTHER" id="PTHR30614:SF37">
    <property type="entry name" value="AMINO-ACID ABC TRANSPORTER PERMEASE PROTEIN YHDX-RELATED"/>
    <property type="match status" value="1"/>
</dbReference>
<proteinExistence type="inferred from homology"/>
<evidence type="ECO:0000256" key="5">
    <source>
        <dbReference type="ARBA" id="ARBA00022692"/>
    </source>
</evidence>
<dbReference type="PROSITE" id="PS50928">
    <property type="entry name" value="ABC_TM1"/>
    <property type="match status" value="1"/>
</dbReference>
<evidence type="ECO:0000313" key="11">
    <source>
        <dbReference type="EMBL" id="TYC60025.1"/>
    </source>
</evidence>
<dbReference type="InterPro" id="IPR035906">
    <property type="entry name" value="MetI-like_sf"/>
</dbReference>
<evidence type="ECO:0000256" key="8">
    <source>
        <dbReference type="ARBA" id="ARBA00023136"/>
    </source>
</evidence>
<dbReference type="GO" id="GO:0043190">
    <property type="term" value="C:ATP-binding cassette (ABC) transporter complex"/>
    <property type="evidence" value="ECO:0007669"/>
    <property type="project" value="InterPro"/>
</dbReference>
<evidence type="ECO:0000256" key="1">
    <source>
        <dbReference type="ARBA" id="ARBA00004429"/>
    </source>
</evidence>
<evidence type="ECO:0000256" key="2">
    <source>
        <dbReference type="ARBA" id="ARBA00010072"/>
    </source>
</evidence>
<comment type="similarity">
    <text evidence="2">Belongs to the binding-protein-dependent transport system permease family. HisMQ subfamily.</text>
</comment>
<dbReference type="AlphaFoldDB" id="A0A6C2D303"/>
<evidence type="ECO:0000256" key="7">
    <source>
        <dbReference type="ARBA" id="ARBA00022989"/>
    </source>
</evidence>
<gene>
    <name evidence="11" type="ORF">ETQ85_08390</name>
</gene>
<feature type="transmembrane region" description="Helical" evidence="9">
    <location>
        <begin position="284"/>
        <end position="306"/>
    </location>
</feature>
<evidence type="ECO:0000256" key="9">
    <source>
        <dbReference type="RuleBase" id="RU363032"/>
    </source>
</evidence>
<dbReference type="CDD" id="cd06261">
    <property type="entry name" value="TM_PBP2"/>
    <property type="match status" value="1"/>
</dbReference>
<dbReference type="EMBL" id="SDKK01000006">
    <property type="protein sequence ID" value="TYC60025.1"/>
    <property type="molecule type" value="Genomic_DNA"/>
</dbReference>
<comment type="caution">
    <text evidence="11">The sequence shown here is derived from an EMBL/GenBank/DDBJ whole genome shotgun (WGS) entry which is preliminary data.</text>
</comment>
<evidence type="ECO:0000259" key="10">
    <source>
        <dbReference type="PROSITE" id="PS50928"/>
    </source>
</evidence>
<dbReference type="GO" id="GO:0022857">
    <property type="term" value="F:transmembrane transporter activity"/>
    <property type="evidence" value="ECO:0007669"/>
    <property type="project" value="InterPro"/>
</dbReference>
<dbReference type="SUPFAM" id="SSF161098">
    <property type="entry name" value="MetI-like"/>
    <property type="match status" value="1"/>
</dbReference>
<feature type="domain" description="ABC transmembrane type-1" evidence="10">
    <location>
        <begin position="75"/>
        <end position="307"/>
    </location>
</feature>
<dbReference type="Gene3D" id="1.10.3720.10">
    <property type="entry name" value="MetI-like"/>
    <property type="match status" value="1"/>
</dbReference>
<dbReference type="PANTHER" id="PTHR30614">
    <property type="entry name" value="MEMBRANE COMPONENT OF AMINO ACID ABC TRANSPORTER"/>
    <property type="match status" value="1"/>
</dbReference>
<accession>A0A6C2D303</accession>
<dbReference type="GO" id="GO:0006865">
    <property type="term" value="P:amino acid transport"/>
    <property type="evidence" value="ECO:0007669"/>
    <property type="project" value="UniProtKB-KW"/>
</dbReference>
<keyword evidence="5 9" id="KW-0812">Transmembrane</keyword>
<feature type="transmembrane region" description="Helical" evidence="9">
    <location>
        <begin position="188"/>
        <end position="208"/>
    </location>
</feature>